<dbReference type="AlphaFoldDB" id="A0AB39Q1T1"/>
<evidence type="ECO:0000313" key="1">
    <source>
        <dbReference type="EMBL" id="XDQ36437.1"/>
    </source>
</evidence>
<organism evidence="1">
    <name type="scientific">Streptomyces sp. R28</name>
    <dbReference type="NCBI Taxonomy" id="3238628"/>
    <lineage>
        <taxon>Bacteria</taxon>
        <taxon>Bacillati</taxon>
        <taxon>Actinomycetota</taxon>
        <taxon>Actinomycetes</taxon>
        <taxon>Kitasatosporales</taxon>
        <taxon>Streptomycetaceae</taxon>
        <taxon>Streptomyces</taxon>
    </lineage>
</organism>
<accession>A0AB39Q1T1</accession>
<protein>
    <submittedName>
        <fullName evidence="1">Uncharacterized protein</fullName>
    </submittedName>
</protein>
<dbReference type="RefSeq" id="WP_369171007.1">
    <property type="nucleotide sequence ID" value="NZ_CP163439.1"/>
</dbReference>
<sequence length="109" mass="11771">MTCGTRLDVPEGMRAAALDVAGGVSDDAAPLPGSVACELGKHDHREHIGRLRELFGGAVWVMWEGEDITVRPLAYCESSRPSQDGISLSDALCWLPDSHRGGHTWERCA</sequence>
<gene>
    <name evidence="1" type="ORF">AB5J49_25585</name>
</gene>
<dbReference type="EMBL" id="CP163439">
    <property type="protein sequence ID" value="XDQ36437.1"/>
    <property type="molecule type" value="Genomic_DNA"/>
</dbReference>
<proteinExistence type="predicted"/>
<reference evidence="1" key="1">
    <citation type="submission" date="2024-07" db="EMBL/GenBank/DDBJ databases">
        <authorList>
            <person name="Yu S.T."/>
        </authorList>
    </citation>
    <scope>NUCLEOTIDE SEQUENCE</scope>
    <source>
        <strain evidence="1">R28</strain>
    </source>
</reference>
<name>A0AB39Q1T1_9ACTN</name>